<evidence type="ECO:0000313" key="3">
    <source>
        <dbReference type="Proteomes" id="UP000287969"/>
    </source>
</evidence>
<dbReference type="EMBL" id="CP035282">
    <property type="protein sequence ID" value="QAT63367.1"/>
    <property type="molecule type" value="Genomic_DNA"/>
</dbReference>
<organism evidence="2 3">
    <name type="scientific">Acidilutibacter cellobiosedens</name>
    <dbReference type="NCBI Taxonomy" id="2507161"/>
    <lineage>
        <taxon>Bacteria</taxon>
        <taxon>Bacillati</taxon>
        <taxon>Bacillota</taxon>
        <taxon>Tissierellia</taxon>
        <taxon>Tissierellales</taxon>
        <taxon>Acidilutibacteraceae</taxon>
        <taxon>Acidilutibacter</taxon>
    </lineage>
</organism>
<dbReference type="InterPro" id="IPR023485">
    <property type="entry name" value="Ptyr_pPase"/>
</dbReference>
<keyword evidence="3" id="KW-1185">Reference proteome</keyword>
<reference evidence="3" key="1">
    <citation type="submission" date="2019-01" db="EMBL/GenBank/DDBJ databases">
        <title>Draft genomes of a novel of Sporanaerobacter strains.</title>
        <authorList>
            <person name="Ma S."/>
        </authorList>
    </citation>
    <scope>NUCLEOTIDE SEQUENCE [LARGE SCALE GENOMIC DNA]</scope>
    <source>
        <strain evidence="3">NJN-17</strain>
    </source>
</reference>
<gene>
    <name evidence="2" type="ORF">EQM13_03205</name>
</gene>
<proteinExistence type="predicted"/>
<sequence length="136" mass="15568">MADGLFENMIENNKDNYSNISHTSAGIYVFGGERPTDEAIKVMAEEGIDISQYRSKGLTEKMVEDADVVFVMTKNHKNYMRNSYPSASEKIFTLKEYAYGKEDDIIDPFGEGMEVYRKVKEDIKDALEEILQKMRG</sequence>
<dbReference type="Proteomes" id="UP000287969">
    <property type="component" value="Chromosome"/>
</dbReference>
<dbReference type="Pfam" id="PF01451">
    <property type="entry name" value="LMWPc"/>
    <property type="match status" value="1"/>
</dbReference>
<evidence type="ECO:0000313" key="2">
    <source>
        <dbReference type="EMBL" id="QAT63367.1"/>
    </source>
</evidence>
<dbReference type="PANTHER" id="PTHR11717">
    <property type="entry name" value="LOW MOLECULAR WEIGHT PROTEIN TYROSINE PHOSPHATASE"/>
    <property type="match status" value="1"/>
</dbReference>
<dbReference type="InterPro" id="IPR050438">
    <property type="entry name" value="LMW_PTPase"/>
</dbReference>
<dbReference type="GO" id="GO:0004725">
    <property type="term" value="F:protein tyrosine phosphatase activity"/>
    <property type="evidence" value="ECO:0007669"/>
    <property type="project" value="TreeGrafter"/>
</dbReference>
<dbReference type="OrthoDB" id="9784339at2"/>
<feature type="domain" description="Phosphotyrosine protein phosphatase I" evidence="1">
    <location>
        <begin position="1"/>
        <end position="133"/>
    </location>
</feature>
<dbReference type="KEGG" id="spoa:EQM13_03205"/>
<dbReference type="SMART" id="SM00226">
    <property type="entry name" value="LMWPc"/>
    <property type="match status" value="1"/>
</dbReference>
<dbReference type="SUPFAM" id="SSF52788">
    <property type="entry name" value="Phosphotyrosine protein phosphatases I"/>
    <property type="match status" value="1"/>
</dbReference>
<protein>
    <submittedName>
        <fullName evidence="2">Low molecular weight protein arginine phosphatase</fullName>
    </submittedName>
</protein>
<dbReference type="PANTHER" id="PTHR11717:SF31">
    <property type="entry name" value="LOW MOLECULAR WEIGHT PROTEIN-TYROSINE-PHOSPHATASE ETP-RELATED"/>
    <property type="match status" value="1"/>
</dbReference>
<evidence type="ECO:0000259" key="1">
    <source>
        <dbReference type="SMART" id="SM00226"/>
    </source>
</evidence>
<dbReference type="AlphaFoldDB" id="A0A410QH90"/>
<dbReference type="Gene3D" id="3.40.50.2300">
    <property type="match status" value="1"/>
</dbReference>
<name>A0A410QH90_9FIRM</name>
<accession>A0A410QH90</accession>
<dbReference type="InterPro" id="IPR036196">
    <property type="entry name" value="Ptyr_pPase_sf"/>
</dbReference>